<keyword evidence="2" id="KW-0677">Repeat</keyword>
<evidence type="ECO:0000256" key="2">
    <source>
        <dbReference type="ARBA" id="ARBA00022737"/>
    </source>
</evidence>
<evidence type="ECO:0000313" key="5">
    <source>
        <dbReference type="Proteomes" id="UP001497497"/>
    </source>
</evidence>
<accession>A0AAV2HZQ8</accession>
<dbReference type="Proteomes" id="UP001497497">
    <property type="component" value="Unassembled WGS sequence"/>
</dbReference>
<dbReference type="InterPro" id="IPR011333">
    <property type="entry name" value="SKP1/BTB/POZ_sf"/>
</dbReference>
<reference evidence="4 5" key="1">
    <citation type="submission" date="2024-04" db="EMBL/GenBank/DDBJ databases">
        <authorList>
            <consortium name="Genoscope - CEA"/>
            <person name="William W."/>
        </authorList>
    </citation>
    <scope>NUCLEOTIDE SEQUENCE [LARGE SCALE GENOMIC DNA]</scope>
</reference>
<dbReference type="PROSITE" id="PS50097">
    <property type="entry name" value="BTB"/>
    <property type="match status" value="1"/>
</dbReference>
<feature type="domain" description="BTB" evidence="3">
    <location>
        <begin position="25"/>
        <end position="92"/>
    </location>
</feature>
<name>A0AAV2HZQ8_LYMST</name>
<evidence type="ECO:0000259" key="3">
    <source>
        <dbReference type="PROSITE" id="PS50097"/>
    </source>
</evidence>
<dbReference type="PANTHER" id="PTHR24412:SF489">
    <property type="entry name" value="RING FINGER DOMAIN AND KELCH REPEAT-CONTAINING PROTEIN DDB_G0271372"/>
    <property type="match status" value="1"/>
</dbReference>
<comment type="caution">
    <text evidence="4">The sequence shown here is derived from an EMBL/GenBank/DDBJ whole genome shotgun (WGS) entry which is preliminary data.</text>
</comment>
<keyword evidence="1" id="KW-0880">Kelch repeat</keyword>
<protein>
    <recommendedName>
        <fullName evidence="3">BTB domain-containing protein</fullName>
    </recommendedName>
</protein>
<dbReference type="Pfam" id="PF00651">
    <property type="entry name" value="BTB"/>
    <property type="match status" value="1"/>
</dbReference>
<dbReference type="CDD" id="cd14733">
    <property type="entry name" value="BACK"/>
    <property type="match status" value="1"/>
</dbReference>
<dbReference type="InterPro" id="IPR000210">
    <property type="entry name" value="BTB/POZ_dom"/>
</dbReference>
<proteinExistence type="predicted"/>
<dbReference type="Gene3D" id="1.25.40.420">
    <property type="match status" value="1"/>
</dbReference>
<dbReference type="InterPro" id="IPR011705">
    <property type="entry name" value="BACK"/>
</dbReference>
<evidence type="ECO:0000313" key="4">
    <source>
        <dbReference type="EMBL" id="CAL1539780.1"/>
    </source>
</evidence>
<dbReference type="EMBL" id="CAXITT010000355">
    <property type="protein sequence ID" value="CAL1539780.1"/>
    <property type="molecule type" value="Genomic_DNA"/>
</dbReference>
<dbReference type="SUPFAM" id="SSF54695">
    <property type="entry name" value="POZ domain"/>
    <property type="match status" value="1"/>
</dbReference>
<dbReference type="AlphaFoldDB" id="A0AAV2HZQ8"/>
<dbReference type="CDD" id="cd18186">
    <property type="entry name" value="BTB_POZ_ZBTB_KLHL-like"/>
    <property type="match status" value="1"/>
</dbReference>
<evidence type="ECO:0000256" key="1">
    <source>
        <dbReference type="ARBA" id="ARBA00022441"/>
    </source>
</evidence>
<organism evidence="4 5">
    <name type="scientific">Lymnaea stagnalis</name>
    <name type="common">Great pond snail</name>
    <name type="synonym">Helix stagnalis</name>
    <dbReference type="NCBI Taxonomy" id="6523"/>
    <lineage>
        <taxon>Eukaryota</taxon>
        <taxon>Metazoa</taxon>
        <taxon>Spiralia</taxon>
        <taxon>Lophotrochozoa</taxon>
        <taxon>Mollusca</taxon>
        <taxon>Gastropoda</taxon>
        <taxon>Heterobranchia</taxon>
        <taxon>Euthyneura</taxon>
        <taxon>Panpulmonata</taxon>
        <taxon>Hygrophila</taxon>
        <taxon>Lymnaeoidea</taxon>
        <taxon>Lymnaeidae</taxon>
        <taxon>Lymnaea</taxon>
    </lineage>
</organism>
<gene>
    <name evidence="4" type="ORF">GSLYS_00013513001</name>
</gene>
<sequence length="197" mass="22390">MLTKPEIACAIVEGLSSVRKDEDLQDFIVEVEGTEFKCHRLILSACSGYFRSLLRSGIKESQKQRTKLEGISMETFTAILETLYTGYLVINNISNDNVITISEVSSQLQHKSIIELCKKFLTNNTSLENWNIIYEAANTLGSDLILSHVRDFIKKHYEQIIKSDTFLCIREKDLLEIIKSQDLVVPTEDVVIDSILN</sequence>
<dbReference type="Pfam" id="PF07707">
    <property type="entry name" value="BACK"/>
    <property type="match status" value="1"/>
</dbReference>
<dbReference type="PANTHER" id="PTHR24412">
    <property type="entry name" value="KELCH PROTEIN"/>
    <property type="match status" value="1"/>
</dbReference>
<dbReference type="SMART" id="SM00225">
    <property type="entry name" value="BTB"/>
    <property type="match status" value="1"/>
</dbReference>
<dbReference type="Gene3D" id="3.30.710.10">
    <property type="entry name" value="Potassium Channel Kv1.1, Chain A"/>
    <property type="match status" value="1"/>
</dbReference>
<keyword evidence="5" id="KW-1185">Reference proteome</keyword>